<feature type="compositionally biased region" description="Basic residues" evidence="7">
    <location>
        <begin position="27"/>
        <end position="37"/>
    </location>
</feature>
<accession>A0A2A6B9U6</accession>
<gene>
    <name evidence="8" type="primary">WBGene00107521</name>
</gene>
<keyword evidence="2" id="KW-0479">Metal-binding</keyword>
<dbReference type="InterPro" id="IPR050888">
    <property type="entry name" value="ZnF_C2H2-type_TF"/>
</dbReference>
<evidence type="ECO:0000256" key="7">
    <source>
        <dbReference type="SAM" id="MobiDB-lite"/>
    </source>
</evidence>
<sequence length="2378" mass="272147">MSDFDDPEDNKYHVRSTIDALGEMCKHATKKRGRPRKYPISSRRDSPVSSKRRRSPSPASSESEKEEVEEDEEEEEVEAVKPKRKRRESDDDEWDEEQEQLTVAQRRERRTRKKPTLYSEESVVCEQRRRQQTMMKRTSNGSTGHRKGKVQYPSNRAALHAHQASMAVIQGKFSKEEKEELEKMRQQWRDIEYPMQAKMRLLPMLRKGEFEKCLQLITPTIEMAKLDGGNIPDGIMTIFGSFPCSAGFLEFLKNMRIEACVAFYDICDKLYVLSDLPDNAKIAQAMRFWWNSLSFKSRRQWERHARNHIKEMEKDQALDRYLLPCVKGYEVPIMKHDLTEKRRQDELRWEEMRSKSQLLLEETEKDIGCPLCEKDEEPCRMGTMREIQEHFFHHHWQVHGYACHLCGKMFSTEEELYSDHTDCEDWLAFNANRILAGKSRKMAVCRMMLCCADCGWYTNLNGRYKRGEEEAKINSLRTFFAHHNNDGLLSMMIYFAAKPTIDVTTVKFPVTSMINGDPLAPCEHCGPSVTFNSPVEANKHYMKEHQDKALSCGECQARAATKYLFNQHQMLHVHDNSYFADFLSNSARVFPPPTNMSCTARTGWYHRENKENYSFGGAPVATRAAKGYDLVDSMEDVRERKARLIEMRRNEGKVVRAGGYDNAEVEEETNFAQKIREKLKKKYRDCDGVSQLLDGFTWFRDEDALTWQDWMDYWESPEGVKQGGPPKRDEIFVEPTAIENPRVEVELHLKDTDFLSGYLLNENVFYCLKCVSILKGEQANEHLKLEEMVEDDEESKNSCAFDCKGLQPDPNVSHNMFKLFSYESNFAPNIRLPCPHCPVKGCSITGLRVHIMEHHARFVKYSRVEHEKLKIEVPLKFDIRTQLAKRIDEKLEMKKNGLLPQRFPPVNDVAAILDTTWANILSTRENMNPNDLLALQQLIEEDRAYATVPTAHRPVPAFLASRRAQQPSRIQQLQPRYATPVIMQNPQHRTLEQSLQHRHAMQQLQQQPQARHMNSMTTPIARHQQMVRGLGGGQYQRPIGASVPRIVKLVSDAVFGMDRRGYVRCHACNNSSVEYEPELLKAHVTRCHMHTCGHCTALFVYEPEAKKHAKKCRAEKNQHYYHPDPRLPHIKARCPFYPMCPEQTPMVQMGMHLIDRHLHQLEFETPSGRLKTHIVMIEERPPVHGKEPEVERLRYKYYPPQQEMAKNQHFHQCHVCGLFLPDLQKLQLHLRLHPEYSYFCWLCPRQNSAALGTITAIIKHMNDYHLPNSRDNSTLIRQSCPNCQRNIANRELQHLMYECEHNFMCTLCRDLPMFENVTQLKDHKEKCHYDSIRRFECSHCTAFFATTQDFMRHQCDPMNTKTNCACGASFKTRKLYTQHFQQSHIRGQSCTICYLRFPEGNAMMTHHQIHGKMVRAKGIRHMLMCAYGKQYGKIQWDEVKSLFTVVSNGSMKLRAGQGLFVPGESGGSPETPLTLSDDDDVIALDSSAVQREREQAAAAAAHVPMQQLNNAAAAAIVMHKQPVMMNGSPLTDGDIAAEVLRAVVKKIVLNEETARRHSAERRGSMQAASRNDGFMELPENVLDDDCIMLDDDDVVAPPPSQQQGHRQELSAHVREEAMDTTTSSVGGRNLPGYQEDDDLETAAAPAAPVVRQFEPDDDDELCIVTEIENTGCSASAAISKQREKKFACTKCSSRFMTQKRLTDHLRSAHQFDAGETTIHDELGIPVQTALWICKSCCLAFQTIDQKKVHQAQHGGQRPLGCEHCSCVAYNPEVMSQHQRKVQENRISYVCGECKFEFEHETNLHEHSRDKHNTQLIYFCKACEMGSTEGVYIYEHFMSGVCPSEINPIQRTQEQASKRIGVCPANQLHFQPISMDSFREALARVPHRFVKPSLCSHRSLIVAGDRQVSCKECRCLENMQRHVAMLSSEDDAVRRYELTVARVRTLPPLSSLRAEYEAKRGMDMRRNQAHMAQQMAYNPNVRYPGAGAPHMQQLRPPPGYQPRQVETLQMQHERMDANRRMNERILAAQMAARGGTTMSGAMATRPPMLTPGTMTMHNGHIVHNGGAAMHRPTMGPPPHRLPVQQLQQPHTLPVLTRAPLSTMGSLQSIAAMAGGGGEGSTSSSSNSNSPAPAAGSHCNHCASTLLTQRDVFIHSLHTPERGAFVCSVCPVAIKDERSAIKHIVNHMEQNERRIDMDMECPFPECQVEIPTLIMLKAHLVAHNPPLRHRVKGCHISFGSAALAAAHAEVHNKSDRTNECCVLCGTMDNWESEMTDRRGLGHTVKHVMKHAMTHKYYCKICDMKTFDKESQMVTHFVMFHTSAEDDYRSCSGCNEKLRTDNEHKVHCLTKHTITELFKPKKMVIRIPQEFSDYIGVGMDE</sequence>
<dbReference type="OrthoDB" id="5805083at2759"/>
<organism evidence="8 9">
    <name type="scientific">Pristionchus pacificus</name>
    <name type="common">Parasitic nematode worm</name>
    <dbReference type="NCBI Taxonomy" id="54126"/>
    <lineage>
        <taxon>Eukaryota</taxon>
        <taxon>Metazoa</taxon>
        <taxon>Ecdysozoa</taxon>
        <taxon>Nematoda</taxon>
        <taxon>Chromadorea</taxon>
        <taxon>Rhabditida</taxon>
        <taxon>Rhabditina</taxon>
        <taxon>Diplogasteromorpha</taxon>
        <taxon>Diplogasteroidea</taxon>
        <taxon>Neodiplogasteridae</taxon>
        <taxon>Pristionchus</taxon>
    </lineage>
</organism>
<feature type="compositionally biased region" description="Polar residues" evidence="7">
    <location>
        <begin position="133"/>
        <end position="143"/>
    </location>
</feature>
<name>A0A2A6B9U6_PRIPA</name>
<proteinExistence type="predicted"/>
<dbReference type="PANTHER" id="PTHR24406">
    <property type="entry name" value="TRANSCRIPTIONAL REPRESSOR CTCFL-RELATED"/>
    <property type="match status" value="1"/>
</dbReference>
<feature type="compositionally biased region" description="Acidic residues" evidence="7">
    <location>
        <begin position="64"/>
        <end position="77"/>
    </location>
</feature>
<dbReference type="SMART" id="SM00355">
    <property type="entry name" value="ZnF_C2H2"/>
    <property type="match status" value="18"/>
</dbReference>
<dbReference type="GO" id="GO:0005634">
    <property type="term" value="C:nucleus"/>
    <property type="evidence" value="ECO:0000318"/>
    <property type="project" value="GO_Central"/>
</dbReference>
<dbReference type="Gene3D" id="3.30.160.60">
    <property type="entry name" value="Classic Zinc Finger"/>
    <property type="match status" value="1"/>
</dbReference>
<evidence type="ECO:0000256" key="6">
    <source>
        <dbReference type="ARBA" id="ARBA00023242"/>
    </source>
</evidence>
<keyword evidence="9" id="KW-1185">Reference proteome</keyword>
<keyword evidence="5" id="KW-0862">Zinc</keyword>
<dbReference type="GO" id="GO:0008270">
    <property type="term" value="F:zinc ion binding"/>
    <property type="evidence" value="ECO:0007669"/>
    <property type="project" value="UniProtKB-KW"/>
</dbReference>
<dbReference type="PROSITE" id="PS50157">
    <property type="entry name" value="ZINC_FINGER_C2H2_2"/>
    <property type="match status" value="3"/>
</dbReference>
<dbReference type="InterPro" id="IPR013087">
    <property type="entry name" value="Znf_C2H2_type"/>
</dbReference>
<dbReference type="Proteomes" id="UP000005239">
    <property type="component" value="Unassembled WGS sequence"/>
</dbReference>
<evidence type="ECO:0000313" key="9">
    <source>
        <dbReference type="Proteomes" id="UP000005239"/>
    </source>
</evidence>
<dbReference type="GO" id="GO:0045944">
    <property type="term" value="P:positive regulation of transcription by RNA polymerase II"/>
    <property type="evidence" value="ECO:0000318"/>
    <property type="project" value="GO_Central"/>
</dbReference>
<evidence type="ECO:0000256" key="3">
    <source>
        <dbReference type="ARBA" id="ARBA00022737"/>
    </source>
</evidence>
<protein>
    <submittedName>
        <fullName evidence="8">Lin-13</fullName>
    </submittedName>
</protein>
<evidence type="ECO:0000256" key="5">
    <source>
        <dbReference type="ARBA" id="ARBA00022833"/>
    </source>
</evidence>
<feature type="compositionally biased region" description="Acidic residues" evidence="7">
    <location>
        <begin position="90"/>
        <end position="99"/>
    </location>
</feature>
<accession>A0A8R1YGT7</accession>
<reference evidence="8" key="2">
    <citation type="submission" date="2022-06" db="UniProtKB">
        <authorList>
            <consortium name="EnsemblMetazoa"/>
        </authorList>
    </citation>
    <scope>IDENTIFICATION</scope>
    <source>
        <strain evidence="8">PS312</strain>
    </source>
</reference>
<dbReference type="EnsemblMetazoa" id="PPA17967.1">
    <property type="protein sequence ID" value="PPA17967.1"/>
    <property type="gene ID" value="WBGene00107521"/>
</dbReference>
<evidence type="ECO:0000256" key="1">
    <source>
        <dbReference type="ARBA" id="ARBA00004123"/>
    </source>
</evidence>
<evidence type="ECO:0000313" key="8">
    <source>
        <dbReference type="EnsemblMetazoa" id="PPA17967.1"/>
    </source>
</evidence>
<feature type="region of interest" description="Disordered" evidence="7">
    <location>
        <begin position="2111"/>
        <end position="2135"/>
    </location>
</feature>
<keyword evidence="6" id="KW-0539">Nucleus</keyword>
<evidence type="ECO:0000256" key="4">
    <source>
        <dbReference type="ARBA" id="ARBA00022771"/>
    </source>
</evidence>
<evidence type="ECO:0000256" key="2">
    <source>
        <dbReference type="ARBA" id="ARBA00022723"/>
    </source>
</evidence>
<keyword evidence="4" id="KW-0863">Zinc-finger</keyword>
<feature type="region of interest" description="Disordered" evidence="7">
    <location>
        <begin position="22"/>
        <end position="149"/>
    </location>
</feature>
<keyword evidence="3" id="KW-0677">Repeat</keyword>
<dbReference type="PROSITE" id="PS00028">
    <property type="entry name" value="ZINC_FINGER_C2H2_1"/>
    <property type="match status" value="6"/>
</dbReference>
<comment type="subcellular location">
    <subcellularLocation>
        <location evidence="1">Nucleus</location>
    </subcellularLocation>
</comment>
<feature type="compositionally biased region" description="Low complexity" evidence="7">
    <location>
        <begin position="2119"/>
        <end position="2135"/>
    </location>
</feature>
<reference evidence="9" key="1">
    <citation type="journal article" date="2008" name="Nat. Genet.">
        <title>The Pristionchus pacificus genome provides a unique perspective on nematode lifestyle and parasitism.</title>
        <authorList>
            <person name="Dieterich C."/>
            <person name="Clifton S.W."/>
            <person name="Schuster L.N."/>
            <person name="Chinwalla A."/>
            <person name="Delehaunty K."/>
            <person name="Dinkelacker I."/>
            <person name="Fulton L."/>
            <person name="Fulton R."/>
            <person name="Godfrey J."/>
            <person name="Minx P."/>
            <person name="Mitreva M."/>
            <person name="Roeseler W."/>
            <person name="Tian H."/>
            <person name="Witte H."/>
            <person name="Yang S.P."/>
            <person name="Wilson R.K."/>
            <person name="Sommer R.J."/>
        </authorList>
    </citation>
    <scope>NUCLEOTIDE SEQUENCE [LARGE SCALE GENOMIC DNA]</scope>
    <source>
        <strain evidence="9">PS312</strain>
    </source>
</reference>